<dbReference type="SUPFAM" id="SSF51556">
    <property type="entry name" value="Metallo-dependent hydrolases"/>
    <property type="match status" value="1"/>
</dbReference>
<dbReference type="PANTHER" id="PTHR43135:SF3">
    <property type="entry name" value="ALPHA-D-RIBOSE 1-METHYLPHOSPHONATE 5-TRIPHOSPHATE DIPHOSPHATASE"/>
    <property type="match status" value="1"/>
</dbReference>
<feature type="domain" description="Amidohydrolase-related" evidence="1">
    <location>
        <begin position="338"/>
        <end position="673"/>
    </location>
</feature>
<dbReference type="RefSeq" id="WP_188451994.1">
    <property type="nucleotide sequence ID" value="NZ_BMFS01000006.1"/>
</dbReference>
<dbReference type="SUPFAM" id="SSF51338">
    <property type="entry name" value="Composite domain of metallo-dependent hydrolases"/>
    <property type="match status" value="1"/>
</dbReference>
<name>A0ABQ1XQV2_9PROT</name>
<dbReference type="Pfam" id="PF01979">
    <property type="entry name" value="Amidohydro_1"/>
    <property type="match status" value="1"/>
</dbReference>
<dbReference type="Gene3D" id="3.20.20.140">
    <property type="entry name" value="Metal-dependent hydrolases"/>
    <property type="match status" value="1"/>
</dbReference>
<reference evidence="3" key="1">
    <citation type="journal article" date="2019" name="Int. J. Syst. Evol. Microbiol.">
        <title>The Global Catalogue of Microorganisms (GCM) 10K type strain sequencing project: providing services to taxonomists for standard genome sequencing and annotation.</title>
        <authorList>
            <consortium name="The Broad Institute Genomics Platform"/>
            <consortium name="The Broad Institute Genome Sequencing Center for Infectious Disease"/>
            <person name="Wu L."/>
            <person name="Ma J."/>
        </authorList>
    </citation>
    <scope>NUCLEOTIDE SEQUENCE [LARGE SCALE GENOMIC DNA]</scope>
    <source>
        <strain evidence="3">CGMCC 1.12766</strain>
    </source>
</reference>
<dbReference type="InterPro" id="IPR032466">
    <property type="entry name" value="Metal_Hydrolase"/>
</dbReference>
<protein>
    <recommendedName>
        <fullName evidence="1">Amidohydrolase-related domain-containing protein</fullName>
    </recommendedName>
</protein>
<keyword evidence="3" id="KW-1185">Reference proteome</keyword>
<accession>A0ABQ1XQV2</accession>
<dbReference type="PROSITE" id="PS51257">
    <property type="entry name" value="PROKAR_LIPOPROTEIN"/>
    <property type="match status" value="1"/>
</dbReference>
<organism evidence="2 3">
    <name type="scientific">Glycocaulis albus</name>
    <dbReference type="NCBI Taxonomy" id="1382801"/>
    <lineage>
        <taxon>Bacteria</taxon>
        <taxon>Pseudomonadati</taxon>
        <taxon>Pseudomonadota</taxon>
        <taxon>Alphaproteobacteria</taxon>
        <taxon>Maricaulales</taxon>
        <taxon>Maricaulaceae</taxon>
        <taxon>Glycocaulis</taxon>
    </lineage>
</organism>
<proteinExistence type="predicted"/>
<evidence type="ECO:0000259" key="1">
    <source>
        <dbReference type="Pfam" id="PF01979"/>
    </source>
</evidence>
<dbReference type="Gene3D" id="2.30.40.10">
    <property type="entry name" value="Urease, subunit C, domain 1"/>
    <property type="match status" value="1"/>
</dbReference>
<evidence type="ECO:0000313" key="2">
    <source>
        <dbReference type="EMBL" id="GGH00350.1"/>
    </source>
</evidence>
<dbReference type="Proteomes" id="UP000648722">
    <property type="component" value="Unassembled WGS sequence"/>
</dbReference>
<dbReference type="InterPro" id="IPR011059">
    <property type="entry name" value="Metal-dep_hydrolase_composite"/>
</dbReference>
<dbReference type="EMBL" id="BMFS01000006">
    <property type="protein sequence ID" value="GGH00350.1"/>
    <property type="molecule type" value="Genomic_DNA"/>
</dbReference>
<dbReference type="PANTHER" id="PTHR43135">
    <property type="entry name" value="ALPHA-D-RIBOSE 1-METHYLPHOSPHONATE 5-TRIPHOSPHATE DIPHOSPHATASE"/>
    <property type="match status" value="1"/>
</dbReference>
<evidence type="ECO:0000313" key="3">
    <source>
        <dbReference type="Proteomes" id="UP000648722"/>
    </source>
</evidence>
<sequence>MATLLRLAGITVLVTGLAACEPPVDRPAQTAGATGQAPQWAGPVEHEAASFTVLTGGTPIGAVQVTPQENGYAIFYEFRNNGRGPTFNESVILDGHGLPVHWSIEGATTFGNAVDELFHLEDGRAFWRDTTGETGMDVTGRAIYAPQNSSPYSLAITARALMAADGNVLAAIPGGEVRMEEIERLTVSNGSDTREITSWALSGLGLNPTYFLMDGEAFFGVISPSFAVLAEGFEGEDERLRALAAEYGASRFEAIQSRVAHEFDGPVRVRNVRVFDPLAEALGEPVSVVVEGNRIAAIDPLEVPSRAGEVEIDGGGGSLLPGLFEMHAHMGEASAFLNIAAGITSARDMGNNNAVLDQLVDNIEAGRVAGPRLYRSAFIEGRSPFNSNNGVVVESEEEAVQAVHDYADRGGFHQIKIYNSMRPEWIPAVIAAARERGLRVTGHIPAFTNADAMIEAGYDEIVHINQLMLGWVLESDEDTRTLLRLTALQRLPVLDLDSPNVQATIDAMVERGVAIDPTFAIHEQLLLSRNGEVFAGAADYVDHMPVAVQRGARSAMSAINSEEEDAAYRGAFEQIRQMLQIMRERGIAMVPGTDLGGSFAYHRELELYQQIGMEPAEILGWASHGMAEYLGVDGELGRIEPGYLADFFLVPGDPTQDLRDIKTISMVVADGRVYFPSEIYPEFGIRPFTGVPEMRAVE</sequence>
<gene>
    <name evidence="2" type="ORF">GCM10007420_15430</name>
</gene>
<dbReference type="InterPro" id="IPR051781">
    <property type="entry name" value="Metallo-dep_Hydrolase"/>
</dbReference>
<dbReference type="InterPro" id="IPR006680">
    <property type="entry name" value="Amidohydro-rel"/>
</dbReference>
<comment type="caution">
    <text evidence="2">The sequence shown here is derived from an EMBL/GenBank/DDBJ whole genome shotgun (WGS) entry which is preliminary data.</text>
</comment>